<feature type="region of interest" description="Disordered" evidence="4">
    <location>
        <begin position="169"/>
        <end position="189"/>
    </location>
</feature>
<evidence type="ECO:0000313" key="5">
    <source>
        <dbReference type="EMBL" id="KPV73572.1"/>
    </source>
</evidence>
<evidence type="ECO:0008006" key="7">
    <source>
        <dbReference type="Google" id="ProtNLM"/>
    </source>
</evidence>
<dbReference type="AlphaFoldDB" id="A0A0P9EWC3"/>
<dbReference type="STRING" id="578459.A0A0P9EWC3"/>
<keyword evidence="1" id="KW-0547">Nucleotide-binding</keyword>
<dbReference type="GO" id="GO:0005524">
    <property type="term" value="F:ATP binding"/>
    <property type="evidence" value="ECO:0007669"/>
    <property type="project" value="UniProtKB-KW"/>
</dbReference>
<dbReference type="RefSeq" id="XP_018269621.1">
    <property type="nucleotide sequence ID" value="XM_018413498.1"/>
</dbReference>
<comment type="similarity">
    <text evidence="3">Belongs to the KTI12 family.</text>
</comment>
<dbReference type="OrthoDB" id="9972657at2759"/>
<protein>
    <recommendedName>
        <fullName evidence="7">Chromatin associated protein KTI12</fullName>
    </recommendedName>
</protein>
<dbReference type="OMA" id="ELWCIAC"/>
<name>A0A0P9EWC3_RHOGW</name>
<keyword evidence="2" id="KW-0067">ATP-binding</keyword>
<accession>A0A0P9EWC3</accession>
<sequence>MAMITICGFPCSGKSTRAQQLADFLQAKLADPLCPPHHRARKVVLLNDESLGILKRSYDVDARAEKPARATLFSAVQRNLARDAIVIVDAMNYIKGARYQMYCEAREVGVRTCTLFIATPPDQCKERNSARQGPTAYAPATLDNLISRFEEPNSAARWDAPLVTVAADDPPLDAPTGGAGGEGVEGSEAAQQVWRAITEGELKPPNLATQSVQTSSTSYLTLLDSTSSSLITALLSRQSLSPHSGPTTLTLPPSSSAPRTAAPLRVTLTLNRPVALPQLQRLKRQFVQLHARTAGATEFDDKRIVAMFAQYVEEQMR</sequence>
<dbReference type="InterPro" id="IPR013641">
    <property type="entry name" value="KTI12/PSTK"/>
</dbReference>
<dbReference type="Proteomes" id="UP000053890">
    <property type="component" value="Unassembled WGS sequence"/>
</dbReference>
<dbReference type="GeneID" id="28973947"/>
<evidence type="ECO:0000313" key="6">
    <source>
        <dbReference type="Proteomes" id="UP000053890"/>
    </source>
</evidence>
<gene>
    <name evidence="5" type="ORF">RHOBADRAFT_38137</name>
</gene>
<evidence type="ECO:0000256" key="1">
    <source>
        <dbReference type="ARBA" id="ARBA00022741"/>
    </source>
</evidence>
<dbReference type="SUPFAM" id="SSF52540">
    <property type="entry name" value="P-loop containing nucleoside triphosphate hydrolases"/>
    <property type="match status" value="1"/>
</dbReference>
<evidence type="ECO:0000256" key="3">
    <source>
        <dbReference type="ARBA" id="ARBA00025768"/>
    </source>
</evidence>
<proteinExistence type="inferred from homology"/>
<dbReference type="PANTHER" id="PTHR12435">
    <property type="match status" value="1"/>
</dbReference>
<reference evidence="5 6" key="1">
    <citation type="journal article" date="2015" name="Front. Microbiol.">
        <title>Genome sequence of the plant growth promoting endophytic yeast Rhodotorula graminis WP1.</title>
        <authorList>
            <person name="Firrincieli A."/>
            <person name="Otillar R."/>
            <person name="Salamov A."/>
            <person name="Schmutz J."/>
            <person name="Khan Z."/>
            <person name="Redman R.S."/>
            <person name="Fleck N.D."/>
            <person name="Lindquist E."/>
            <person name="Grigoriev I.V."/>
            <person name="Doty S.L."/>
        </authorList>
    </citation>
    <scope>NUCLEOTIDE SEQUENCE [LARGE SCALE GENOMIC DNA]</scope>
    <source>
        <strain evidence="5 6">WP1</strain>
    </source>
</reference>
<feature type="region of interest" description="Disordered" evidence="4">
    <location>
        <begin position="239"/>
        <end position="259"/>
    </location>
</feature>
<dbReference type="Pfam" id="PF08433">
    <property type="entry name" value="KTI12"/>
    <property type="match status" value="1"/>
</dbReference>
<dbReference type="InterPro" id="IPR027417">
    <property type="entry name" value="P-loop_NTPase"/>
</dbReference>
<dbReference type="EMBL" id="KQ474082">
    <property type="protein sequence ID" value="KPV73572.1"/>
    <property type="molecule type" value="Genomic_DNA"/>
</dbReference>
<evidence type="ECO:0000256" key="4">
    <source>
        <dbReference type="SAM" id="MobiDB-lite"/>
    </source>
</evidence>
<organism evidence="5 6">
    <name type="scientific">Rhodotorula graminis (strain WP1)</name>
    <dbReference type="NCBI Taxonomy" id="578459"/>
    <lineage>
        <taxon>Eukaryota</taxon>
        <taxon>Fungi</taxon>
        <taxon>Dikarya</taxon>
        <taxon>Basidiomycota</taxon>
        <taxon>Pucciniomycotina</taxon>
        <taxon>Microbotryomycetes</taxon>
        <taxon>Sporidiobolales</taxon>
        <taxon>Sporidiobolaceae</taxon>
        <taxon>Rhodotorula</taxon>
    </lineage>
</organism>
<keyword evidence="6" id="KW-1185">Reference proteome</keyword>
<dbReference type="Gene3D" id="3.40.50.300">
    <property type="entry name" value="P-loop containing nucleotide triphosphate hydrolases"/>
    <property type="match status" value="1"/>
</dbReference>
<evidence type="ECO:0000256" key="2">
    <source>
        <dbReference type="ARBA" id="ARBA00022840"/>
    </source>
</evidence>